<comment type="caution">
    <text evidence="2">The sequence shown here is derived from an EMBL/GenBank/DDBJ whole genome shotgun (WGS) entry which is preliminary data.</text>
</comment>
<organism evidence="2 3">
    <name type="scientific">Granulicella aggregans</name>
    <dbReference type="NCBI Taxonomy" id="474949"/>
    <lineage>
        <taxon>Bacteria</taxon>
        <taxon>Pseudomonadati</taxon>
        <taxon>Acidobacteriota</taxon>
        <taxon>Terriglobia</taxon>
        <taxon>Terriglobales</taxon>
        <taxon>Acidobacteriaceae</taxon>
        <taxon>Granulicella</taxon>
    </lineage>
</organism>
<gene>
    <name evidence="2" type="ORF">HDF16_000872</name>
</gene>
<evidence type="ECO:0000313" key="3">
    <source>
        <dbReference type="Proteomes" id="UP000540989"/>
    </source>
</evidence>
<dbReference type="Proteomes" id="UP000540989">
    <property type="component" value="Unassembled WGS sequence"/>
</dbReference>
<keyword evidence="3" id="KW-1185">Reference proteome</keyword>
<dbReference type="EMBL" id="JACHIP010000001">
    <property type="protein sequence ID" value="MBB5056203.1"/>
    <property type="molecule type" value="Genomic_DNA"/>
</dbReference>
<accession>A0A7W7ZAG9</accession>
<proteinExistence type="predicted"/>
<name>A0A7W7ZAG9_9BACT</name>
<evidence type="ECO:0000256" key="1">
    <source>
        <dbReference type="SAM" id="Phobius"/>
    </source>
</evidence>
<sequence>MFVAITLIIAGCAVLAVATFGKNFSVGDADAMTSWDRPRSRWSRRPVSLIAGLMLLGIGIKSLISN</sequence>
<keyword evidence="1" id="KW-0812">Transmembrane</keyword>
<feature type="transmembrane region" description="Helical" evidence="1">
    <location>
        <begin position="45"/>
        <end position="64"/>
    </location>
</feature>
<evidence type="ECO:0000313" key="2">
    <source>
        <dbReference type="EMBL" id="MBB5056203.1"/>
    </source>
</evidence>
<protein>
    <submittedName>
        <fullName evidence="2">Uncharacterized protein</fullName>
    </submittedName>
</protein>
<dbReference type="AlphaFoldDB" id="A0A7W7ZAG9"/>
<keyword evidence="1" id="KW-1133">Transmembrane helix</keyword>
<keyword evidence="1" id="KW-0472">Membrane</keyword>
<reference evidence="2 3" key="1">
    <citation type="submission" date="2020-08" db="EMBL/GenBank/DDBJ databases">
        <title>Genomic Encyclopedia of Type Strains, Phase IV (KMG-V): Genome sequencing to study the core and pangenomes of soil and plant-associated prokaryotes.</title>
        <authorList>
            <person name="Whitman W."/>
        </authorList>
    </citation>
    <scope>NUCLEOTIDE SEQUENCE [LARGE SCALE GENOMIC DNA]</scope>
    <source>
        <strain evidence="2 3">M8UP14</strain>
    </source>
</reference>